<dbReference type="EMBL" id="JASJQH010007058">
    <property type="protein sequence ID" value="KAK9719216.1"/>
    <property type="molecule type" value="Genomic_DNA"/>
</dbReference>
<evidence type="ECO:0000256" key="1">
    <source>
        <dbReference type="SAM" id="SignalP"/>
    </source>
</evidence>
<dbReference type="Proteomes" id="UP001479436">
    <property type="component" value="Unassembled WGS sequence"/>
</dbReference>
<reference evidence="2 3" key="1">
    <citation type="submission" date="2023-04" db="EMBL/GenBank/DDBJ databases">
        <title>Genome of Basidiobolus ranarum AG-B5.</title>
        <authorList>
            <person name="Stajich J.E."/>
            <person name="Carter-House D."/>
            <person name="Gryganskyi A."/>
        </authorList>
    </citation>
    <scope>NUCLEOTIDE SEQUENCE [LARGE SCALE GENOMIC DNA]</scope>
    <source>
        <strain evidence="2 3">AG-B5</strain>
    </source>
</reference>
<keyword evidence="3" id="KW-1185">Reference proteome</keyword>
<accession>A0ABR2W3S4</accession>
<evidence type="ECO:0000313" key="2">
    <source>
        <dbReference type="EMBL" id="KAK9719216.1"/>
    </source>
</evidence>
<feature type="signal peptide" evidence="1">
    <location>
        <begin position="1"/>
        <end position="17"/>
    </location>
</feature>
<organism evidence="2 3">
    <name type="scientific">Basidiobolus ranarum</name>
    <dbReference type="NCBI Taxonomy" id="34480"/>
    <lineage>
        <taxon>Eukaryota</taxon>
        <taxon>Fungi</taxon>
        <taxon>Fungi incertae sedis</taxon>
        <taxon>Zoopagomycota</taxon>
        <taxon>Entomophthoromycotina</taxon>
        <taxon>Basidiobolomycetes</taxon>
        <taxon>Basidiobolales</taxon>
        <taxon>Basidiobolaceae</taxon>
        <taxon>Basidiobolus</taxon>
    </lineage>
</organism>
<name>A0ABR2W3S4_9FUNG</name>
<evidence type="ECO:0000313" key="3">
    <source>
        <dbReference type="Proteomes" id="UP001479436"/>
    </source>
</evidence>
<sequence length="125" mass="13309">MKLSVLFCASFVPFIMAQSTPTGTTSVSTESPSVSTNNPAMNSILSSLSSQIGSLPSGIEPFASTLSLLSVNLISRTVAPTKSGEATYTQIPTTTVNPQARNQSIRLNCHSSWTIISLYLIWLIV</sequence>
<proteinExistence type="predicted"/>
<gene>
    <name evidence="2" type="ORF">K7432_004964</name>
</gene>
<comment type="caution">
    <text evidence="2">The sequence shown here is derived from an EMBL/GenBank/DDBJ whole genome shotgun (WGS) entry which is preliminary data.</text>
</comment>
<protein>
    <submittedName>
        <fullName evidence="2">Uncharacterized protein</fullName>
    </submittedName>
</protein>
<keyword evidence="1" id="KW-0732">Signal</keyword>
<feature type="chain" id="PRO_5045791067" evidence="1">
    <location>
        <begin position="18"/>
        <end position="125"/>
    </location>
</feature>